<dbReference type="AlphaFoldDB" id="A0A370GQQ5"/>
<keyword evidence="3" id="KW-1185">Reference proteome</keyword>
<evidence type="ECO:0000313" key="3">
    <source>
        <dbReference type="Proteomes" id="UP000255326"/>
    </source>
</evidence>
<keyword evidence="1" id="KW-1133">Transmembrane helix</keyword>
<protein>
    <submittedName>
        <fullName evidence="2">Uncharacterized protein DUF3949</fullName>
    </submittedName>
</protein>
<dbReference type="RefSeq" id="WP_114744555.1">
    <property type="nucleotide sequence ID" value="NZ_QQAY01000002.1"/>
</dbReference>
<proteinExistence type="predicted"/>
<gene>
    <name evidence="2" type="ORF">DFR59_102372</name>
</gene>
<dbReference type="InterPro" id="IPR025032">
    <property type="entry name" value="DUF3949"/>
</dbReference>
<dbReference type="Proteomes" id="UP000255326">
    <property type="component" value="Unassembled WGS sequence"/>
</dbReference>
<feature type="transmembrane region" description="Helical" evidence="1">
    <location>
        <begin position="6"/>
        <end position="26"/>
    </location>
</feature>
<organism evidence="2 3">
    <name type="scientific">Falsibacillus pallidus</name>
    <dbReference type="NCBI Taxonomy" id="493781"/>
    <lineage>
        <taxon>Bacteria</taxon>
        <taxon>Bacillati</taxon>
        <taxon>Bacillota</taxon>
        <taxon>Bacilli</taxon>
        <taxon>Bacillales</taxon>
        <taxon>Bacillaceae</taxon>
        <taxon>Falsibacillus</taxon>
    </lineage>
</organism>
<dbReference type="Pfam" id="PF13133">
    <property type="entry name" value="DUF3949"/>
    <property type="match status" value="1"/>
</dbReference>
<evidence type="ECO:0000256" key="1">
    <source>
        <dbReference type="SAM" id="Phobius"/>
    </source>
</evidence>
<sequence>MNYILWAVLGYAVINLIFLPVQYLYVRGMEDEQKRLNKKQGKMYDDMEAGELVLHYGAQGNMLFLPANVLAGFIYKIRHPKN</sequence>
<keyword evidence="1" id="KW-0812">Transmembrane</keyword>
<keyword evidence="1" id="KW-0472">Membrane</keyword>
<comment type="caution">
    <text evidence="2">The sequence shown here is derived from an EMBL/GenBank/DDBJ whole genome shotgun (WGS) entry which is preliminary data.</text>
</comment>
<dbReference type="EMBL" id="QQAY01000002">
    <property type="protein sequence ID" value="RDI45739.1"/>
    <property type="molecule type" value="Genomic_DNA"/>
</dbReference>
<name>A0A370GQQ5_9BACI</name>
<accession>A0A370GQQ5</accession>
<evidence type="ECO:0000313" key="2">
    <source>
        <dbReference type="EMBL" id="RDI45739.1"/>
    </source>
</evidence>
<dbReference type="OrthoDB" id="2640510at2"/>
<reference evidence="2 3" key="1">
    <citation type="submission" date="2018-07" db="EMBL/GenBank/DDBJ databases">
        <title>Genomic Encyclopedia of Type Strains, Phase IV (KMG-IV): sequencing the most valuable type-strain genomes for metagenomic binning, comparative biology and taxonomic classification.</title>
        <authorList>
            <person name="Goeker M."/>
        </authorList>
    </citation>
    <scope>NUCLEOTIDE SEQUENCE [LARGE SCALE GENOMIC DNA]</scope>
    <source>
        <strain evidence="2 3">DSM 25281</strain>
    </source>
</reference>